<dbReference type="OrthoDB" id="2322999at2759"/>
<evidence type="ECO:0000256" key="1">
    <source>
        <dbReference type="SAM" id="MobiDB-lite"/>
    </source>
</evidence>
<accession>A0A0D2MCS3</accession>
<keyword evidence="3" id="KW-1185">Reference proteome</keyword>
<organism evidence="2 3">
    <name type="scientific">Hypholoma sublateritium (strain FD-334 SS-4)</name>
    <dbReference type="NCBI Taxonomy" id="945553"/>
    <lineage>
        <taxon>Eukaryota</taxon>
        <taxon>Fungi</taxon>
        <taxon>Dikarya</taxon>
        <taxon>Basidiomycota</taxon>
        <taxon>Agaricomycotina</taxon>
        <taxon>Agaricomycetes</taxon>
        <taxon>Agaricomycetidae</taxon>
        <taxon>Agaricales</taxon>
        <taxon>Agaricineae</taxon>
        <taxon>Strophariaceae</taxon>
        <taxon>Hypholoma</taxon>
    </lineage>
</organism>
<dbReference type="AlphaFoldDB" id="A0A0D2MCS3"/>
<dbReference type="Proteomes" id="UP000054270">
    <property type="component" value="Unassembled WGS sequence"/>
</dbReference>
<reference evidence="3" key="1">
    <citation type="submission" date="2014-04" db="EMBL/GenBank/DDBJ databases">
        <title>Evolutionary Origins and Diversification of the Mycorrhizal Mutualists.</title>
        <authorList>
            <consortium name="DOE Joint Genome Institute"/>
            <consortium name="Mycorrhizal Genomics Consortium"/>
            <person name="Kohler A."/>
            <person name="Kuo A."/>
            <person name="Nagy L.G."/>
            <person name="Floudas D."/>
            <person name="Copeland A."/>
            <person name="Barry K.W."/>
            <person name="Cichocki N."/>
            <person name="Veneault-Fourrey C."/>
            <person name="LaButti K."/>
            <person name="Lindquist E.A."/>
            <person name="Lipzen A."/>
            <person name="Lundell T."/>
            <person name="Morin E."/>
            <person name="Murat C."/>
            <person name="Riley R."/>
            <person name="Ohm R."/>
            <person name="Sun H."/>
            <person name="Tunlid A."/>
            <person name="Henrissat B."/>
            <person name="Grigoriev I.V."/>
            <person name="Hibbett D.S."/>
            <person name="Martin F."/>
        </authorList>
    </citation>
    <scope>NUCLEOTIDE SEQUENCE [LARGE SCALE GENOMIC DNA]</scope>
    <source>
        <strain evidence="3">FD-334 SS-4</strain>
    </source>
</reference>
<dbReference type="EMBL" id="KN817559">
    <property type="protein sequence ID" value="KJA21278.1"/>
    <property type="molecule type" value="Genomic_DNA"/>
</dbReference>
<proteinExistence type="predicted"/>
<gene>
    <name evidence="2" type="ORF">HYPSUDRAFT_55554</name>
</gene>
<dbReference type="STRING" id="945553.A0A0D2MCS3"/>
<evidence type="ECO:0000313" key="2">
    <source>
        <dbReference type="EMBL" id="KJA21278.1"/>
    </source>
</evidence>
<protein>
    <submittedName>
        <fullName evidence="2">Uncharacterized protein</fullName>
    </submittedName>
</protein>
<feature type="region of interest" description="Disordered" evidence="1">
    <location>
        <begin position="40"/>
        <end position="63"/>
    </location>
</feature>
<evidence type="ECO:0000313" key="3">
    <source>
        <dbReference type="Proteomes" id="UP000054270"/>
    </source>
</evidence>
<name>A0A0D2MCS3_HYPSF</name>
<sequence length="182" mass="20327">MAAKILEASSYNSLLDIDTANQLFINRDEIFEKLGPVLQQGRGEDGCEGENVSQPERDGPSYPERWLATGEAYEFSREETTSPSEELLSNFRSIVGDIKVLGLFYVRSEGIDGVMLERTEDRSNITDIISPVDATQNRITTAWSPRLVETRMSGKSIGVTTVRRVEFEYLIVIASAAKRTNN</sequence>